<name>A0A2S6NBS9_RHOGL</name>
<dbReference type="OrthoDB" id="9757917at2"/>
<dbReference type="Proteomes" id="UP000239724">
    <property type="component" value="Unassembled WGS sequence"/>
</dbReference>
<comment type="caution">
    <text evidence="2">The sequence shown here is derived from an EMBL/GenBank/DDBJ whole genome shotgun (WGS) entry which is preliminary data.</text>
</comment>
<dbReference type="AlphaFoldDB" id="A0A2S6NBS9"/>
<evidence type="ECO:0000313" key="2">
    <source>
        <dbReference type="EMBL" id="PPQ32057.1"/>
    </source>
</evidence>
<dbReference type="RefSeq" id="WP_146101801.1">
    <property type="nucleotide sequence ID" value="NZ_NHRY01000176.1"/>
</dbReference>
<dbReference type="InterPro" id="IPR041650">
    <property type="entry name" value="HEPN_Swt1"/>
</dbReference>
<accession>A0A2S6NBS9</accession>
<feature type="domain" description="Swt1-like HEPN" evidence="1">
    <location>
        <begin position="11"/>
        <end position="124"/>
    </location>
</feature>
<organism evidence="2 3">
    <name type="scientific">Rhodopila globiformis</name>
    <name type="common">Rhodopseudomonas globiformis</name>
    <dbReference type="NCBI Taxonomy" id="1071"/>
    <lineage>
        <taxon>Bacteria</taxon>
        <taxon>Pseudomonadati</taxon>
        <taxon>Pseudomonadota</taxon>
        <taxon>Alphaproteobacteria</taxon>
        <taxon>Acetobacterales</taxon>
        <taxon>Acetobacteraceae</taxon>
        <taxon>Rhodopila</taxon>
    </lineage>
</organism>
<proteinExistence type="predicted"/>
<evidence type="ECO:0000259" key="1">
    <source>
        <dbReference type="Pfam" id="PF18731"/>
    </source>
</evidence>
<keyword evidence="3" id="KW-1185">Reference proteome</keyword>
<protein>
    <recommendedName>
        <fullName evidence="1">Swt1-like HEPN domain-containing protein</fullName>
    </recommendedName>
</protein>
<dbReference type="EMBL" id="NHRY01000176">
    <property type="protein sequence ID" value="PPQ32057.1"/>
    <property type="molecule type" value="Genomic_DNA"/>
</dbReference>
<evidence type="ECO:0000313" key="3">
    <source>
        <dbReference type="Proteomes" id="UP000239724"/>
    </source>
</evidence>
<reference evidence="2 3" key="1">
    <citation type="journal article" date="2018" name="Arch. Microbiol.">
        <title>New insights into the metabolic potential of the phototrophic purple bacterium Rhodopila globiformis DSM 161(T) from its draft genome sequence and evidence for a vanadium-dependent nitrogenase.</title>
        <authorList>
            <person name="Imhoff J.F."/>
            <person name="Rahn T."/>
            <person name="Kunzel S."/>
            <person name="Neulinger S.C."/>
        </authorList>
    </citation>
    <scope>NUCLEOTIDE SEQUENCE [LARGE SCALE GENOMIC DNA]</scope>
    <source>
        <strain evidence="2 3">DSM 161</strain>
    </source>
</reference>
<gene>
    <name evidence="2" type="ORF">CCS01_16100</name>
</gene>
<dbReference type="Pfam" id="PF18731">
    <property type="entry name" value="HEPN_Swt1"/>
    <property type="match status" value="1"/>
</dbReference>
<sequence length="170" mass="19238">MAIINQERVNQAMEVLRAGLAPFIERKVQAAMKAGSVSMDAVRRSADDPMLGNKPLSQWNVAGLLKLTWDTWNAVFAPTLGRVERFLVQEVRDWRNKWAHQVPFSGDDTDRALDSITRLLTAVSAPQSDYVHRMKMERRRLIFDEKARAQRATKPGNVLGRAEPDLLDAL</sequence>